<protein>
    <submittedName>
        <fullName evidence="1">Uncharacterized protein</fullName>
    </submittedName>
</protein>
<gene>
    <name evidence="1" type="ORF">SULYE_1202</name>
</gene>
<organism evidence="1 2">
    <name type="scientific">Sulfurihydrogenibium yellowstonense SS-5</name>
    <dbReference type="NCBI Taxonomy" id="432331"/>
    <lineage>
        <taxon>Bacteria</taxon>
        <taxon>Pseudomonadati</taxon>
        <taxon>Aquificota</taxon>
        <taxon>Aquificia</taxon>
        <taxon>Aquificales</taxon>
        <taxon>Hydrogenothermaceae</taxon>
        <taxon>Sulfurihydrogenibium</taxon>
    </lineage>
</organism>
<comment type="caution">
    <text evidence="1">The sequence shown here is derived from an EMBL/GenBank/DDBJ whole genome shotgun (WGS) entry which is preliminary data.</text>
</comment>
<name>C4FKV2_9AQUI</name>
<dbReference type="EMBL" id="ABZS01000118">
    <property type="protein sequence ID" value="EEP60299.1"/>
    <property type="molecule type" value="Genomic_DNA"/>
</dbReference>
<keyword evidence="2" id="KW-1185">Reference proteome</keyword>
<dbReference type="Proteomes" id="UP000005540">
    <property type="component" value="Unassembled WGS sequence"/>
</dbReference>
<reference evidence="1 2" key="1">
    <citation type="submission" date="2009-04" db="EMBL/GenBank/DDBJ databases">
        <authorList>
            <person name="Reysenbach A.-L."/>
            <person name="Heidelberg J.F."/>
            <person name="Nelson W.C."/>
        </authorList>
    </citation>
    <scope>NUCLEOTIDE SEQUENCE [LARGE SCALE GENOMIC DNA]</scope>
    <source>
        <strain evidence="1 2">SS-5</strain>
    </source>
</reference>
<accession>C4FKV2</accession>
<sequence length="39" mass="4745">MYGNKKETFEVKSDPVEFEMKIKPYLKKFKQSDMLILME</sequence>
<evidence type="ECO:0000313" key="1">
    <source>
        <dbReference type="EMBL" id="EEP60299.1"/>
    </source>
</evidence>
<dbReference type="AlphaFoldDB" id="C4FKV2"/>
<evidence type="ECO:0000313" key="2">
    <source>
        <dbReference type="Proteomes" id="UP000005540"/>
    </source>
</evidence>
<proteinExistence type="predicted"/>